<evidence type="ECO:0000256" key="2">
    <source>
        <dbReference type="ARBA" id="ARBA00022643"/>
    </source>
</evidence>
<dbReference type="GO" id="GO:0003958">
    <property type="term" value="F:NADPH-hemoprotein reductase activity"/>
    <property type="evidence" value="ECO:0007669"/>
    <property type="project" value="UniProtKB-EC"/>
</dbReference>
<dbReference type="SUPFAM" id="SSF52343">
    <property type="entry name" value="Ferredoxin reductase-like, C-terminal NADP-linked domain"/>
    <property type="match status" value="1"/>
</dbReference>
<keyword evidence="3" id="KW-0813">Transport</keyword>
<evidence type="ECO:0000313" key="8">
    <source>
        <dbReference type="Proteomes" id="UP000484015"/>
    </source>
</evidence>
<dbReference type="EC" id="1.6.2.4" evidence="4"/>
<dbReference type="PROSITE" id="PS51384">
    <property type="entry name" value="FAD_FR"/>
    <property type="match status" value="1"/>
</dbReference>
<comment type="caution">
    <text evidence="7">The sequence shown here is derived from an EMBL/GenBank/DDBJ whole genome shotgun (WGS) entry which is preliminary data.</text>
</comment>
<sequence length="461" mass="49853">MIVTLDTTRLALAAACLVSYGLVCTPLWRHWRNNKAQAQRPAGQAAEPGWIVAHASQTGNAEQLAAQTADTLRLAGIPVRLCTLSALSQDELQQAERILFVVSTYGEGDAPDAAAAFVGRFMTGALPLPRLHYGVLALGDSSYSHYCGFGRALDTWLQEQGAQPLVPHIEADCLADSAIGAWRHALSHLAGTTDAPDWSGPAFGAWRLAERRCLNEGSSGAPIYHIELEPLDGVLPEWQSGDLVQVVAPAEPDKPREYSIASIPSDGRVHLLVRLHLHGDGKPEGGMGVASGWLCREAPLGASLPMRLRQHSRFRLDGNAQRPLILIGNGSGIAGLRGHLRARAQAGQGRNWLLFGERHAQHDYHYGDEWEALRAAGQLQQLDVAWSRDSAVQGSAIRYVQDLLPPKASVLRQWVAQGAAIYVCGSLQGMAAGVDRALGDILGRNELDALVAENRYRRDVY</sequence>
<protein>
    <recommendedName>
        <fullName evidence="4">NADPH--hemoprotein reductase</fullName>
        <ecNumber evidence="4">1.6.2.4</ecNumber>
    </recommendedName>
</protein>
<dbReference type="GO" id="GO:0050660">
    <property type="term" value="F:flavin adenine dinucleotide binding"/>
    <property type="evidence" value="ECO:0007669"/>
    <property type="project" value="TreeGrafter"/>
</dbReference>
<dbReference type="Proteomes" id="UP000484015">
    <property type="component" value="Unassembled WGS sequence"/>
</dbReference>
<dbReference type="GO" id="GO:0005829">
    <property type="term" value="C:cytosol"/>
    <property type="evidence" value="ECO:0007669"/>
    <property type="project" value="TreeGrafter"/>
</dbReference>
<organism evidence="7 8">
    <name type="scientific">Pseudoduganella ginsengisoli</name>
    <dbReference type="NCBI Taxonomy" id="1462440"/>
    <lineage>
        <taxon>Bacteria</taxon>
        <taxon>Pseudomonadati</taxon>
        <taxon>Pseudomonadota</taxon>
        <taxon>Betaproteobacteria</taxon>
        <taxon>Burkholderiales</taxon>
        <taxon>Oxalobacteraceae</taxon>
        <taxon>Telluria group</taxon>
        <taxon>Pseudoduganella</taxon>
    </lineage>
</organism>
<dbReference type="InterPro" id="IPR029039">
    <property type="entry name" value="Flavoprotein-like_sf"/>
</dbReference>
<evidence type="ECO:0000256" key="1">
    <source>
        <dbReference type="ARBA" id="ARBA00022630"/>
    </source>
</evidence>
<dbReference type="Gene3D" id="3.40.50.80">
    <property type="entry name" value="Nucleotide-binding domain of ferredoxin-NADP reductase (FNR) module"/>
    <property type="match status" value="1"/>
</dbReference>
<evidence type="ECO:0000259" key="5">
    <source>
        <dbReference type="PROSITE" id="PS50902"/>
    </source>
</evidence>
<accession>A0A6L6Q091</accession>
<dbReference type="CDD" id="cd06200">
    <property type="entry name" value="SiR_like1"/>
    <property type="match status" value="1"/>
</dbReference>
<dbReference type="PROSITE" id="PS50902">
    <property type="entry name" value="FLAVODOXIN_LIKE"/>
    <property type="match status" value="1"/>
</dbReference>
<dbReference type="Pfam" id="PF00258">
    <property type="entry name" value="Flavodoxin_1"/>
    <property type="match status" value="1"/>
</dbReference>
<dbReference type="Gene3D" id="2.40.30.10">
    <property type="entry name" value="Translation factors"/>
    <property type="match status" value="1"/>
</dbReference>
<dbReference type="InterPro" id="IPR008254">
    <property type="entry name" value="Flavodoxin/NO_synth"/>
</dbReference>
<name>A0A6L6Q091_9BURK</name>
<dbReference type="InterPro" id="IPR001433">
    <property type="entry name" value="OxRdtase_FAD/NAD-bd"/>
</dbReference>
<gene>
    <name evidence="7" type="ORF">GM668_12200</name>
</gene>
<proteinExistence type="predicted"/>
<evidence type="ECO:0000256" key="4">
    <source>
        <dbReference type="ARBA" id="ARBA00023797"/>
    </source>
</evidence>
<dbReference type="RefSeq" id="WP_155439225.1">
    <property type="nucleotide sequence ID" value="NZ_WNLA01000006.1"/>
</dbReference>
<dbReference type="AlphaFoldDB" id="A0A6L6Q091"/>
<evidence type="ECO:0000313" key="7">
    <source>
        <dbReference type="EMBL" id="MTW02844.1"/>
    </source>
</evidence>
<evidence type="ECO:0000256" key="3">
    <source>
        <dbReference type="ARBA" id="ARBA00022982"/>
    </source>
</evidence>
<keyword evidence="8" id="KW-1185">Reference proteome</keyword>
<feature type="domain" description="FAD-binding FR-type" evidence="6">
    <location>
        <begin position="201"/>
        <end position="317"/>
    </location>
</feature>
<dbReference type="InterPro" id="IPR017938">
    <property type="entry name" value="Riboflavin_synthase-like_b-brl"/>
</dbReference>
<dbReference type="InterPro" id="IPR017927">
    <property type="entry name" value="FAD-bd_FR_type"/>
</dbReference>
<dbReference type="SUPFAM" id="SSF63380">
    <property type="entry name" value="Riboflavin synthase domain-like"/>
    <property type="match status" value="1"/>
</dbReference>
<dbReference type="GO" id="GO:0010181">
    <property type="term" value="F:FMN binding"/>
    <property type="evidence" value="ECO:0007669"/>
    <property type="project" value="InterPro"/>
</dbReference>
<keyword evidence="3" id="KW-0249">Electron transport</keyword>
<keyword evidence="2" id="KW-0288">FMN</keyword>
<dbReference type="PANTHER" id="PTHR19384:SF17">
    <property type="entry name" value="NADPH--CYTOCHROME P450 REDUCTASE"/>
    <property type="match status" value="1"/>
</dbReference>
<feature type="domain" description="Flavodoxin-like" evidence="5">
    <location>
        <begin position="50"/>
        <end position="187"/>
    </location>
</feature>
<dbReference type="PRINTS" id="PR00369">
    <property type="entry name" value="FLAVODOXIN"/>
</dbReference>
<dbReference type="EMBL" id="WNLA01000006">
    <property type="protein sequence ID" value="MTW02844.1"/>
    <property type="molecule type" value="Genomic_DNA"/>
</dbReference>
<dbReference type="InterPro" id="IPR001709">
    <property type="entry name" value="Flavoprot_Pyr_Nucl_cyt_Rdtase"/>
</dbReference>
<reference evidence="7 8" key="1">
    <citation type="submission" date="2019-11" db="EMBL/GenBank/DDBJ databases">
        <title>Type strains purchased from KCTC, JCM and DSMZ.</title>
        <authorList>
            <person name="Lu H."/>
        </authorList>
    </citation>
    <scope>NUCLEOTIDE SEQUENCE [LARGE SCALE GENOMIC DNA]</scope>
    <source>
        <strain evidence="7 8">KCTC 42409</strain>
    </source>
</reference>
<dbReference type="PRINTS" id="PR00371">
    <property type="entry name" value="FPNCR"/>
</dbReference>
<dbReference type="SUPFAM" id="SSF52218">
    <property type="entry name" value="Flavoproteins"/>
    <property type="match status" value="1"/>
</dbReference>
<dbReference type="InterPro" id="IPR039261">
    <property type="entry name" value="FNR_nucleotide-bd"/>
</dbReference>
<dbReference type="OrthoDB" id="9816402at2"/>
<dbReference type="Pfam" id="PF00175">
    <property type="entry name" value="NAD_binding_1"/>
    <property type="match status" value="1"/>
</dbReference>
<dbReference type="Gene3D" id="3.40.50.360">
    <property type="match status" value="1"/>
</dbReference>
<evidence type="ECO:0000259" key="6">
    <source>
        <dbReference type="PROSITE" id="PS51384"/>
    </source>
</evidence>
<keyword evidence="1" id="KW-0285">Flavoprotein</keyword>
<dbReference type="PANTHER" id="PTHR19384">
    <property type="entry name" value="NITRIC OXIDE SYNTHASE-RELATED"/>
    <property type="match status" value="1"/>
</dbReference>
<dbReference type="InterPro" id="IPR001094">
    <property type="entry name" value="Flavdoxin-like"/>
</dbReference>